<proteinExistence type="predicted"/>
<organism evidence="2">
    <name type="scientific">Bifidobacterium longum subsp. infantis CCUG 52486</name>
    <dbReference type="NCBI Taxonomy" id="537937"/>
    <lineage>
        <taxon>Bacteria</taxon>
        <taxon>Bacillati</taxon>
        <taxon>Actinomycetota</taxon>
        <taxon>Actinomycetes</taxon>
        <taxon>Bifidobacteriales</taxon>
        <taxon>Bifidobacteriaceae</taxon>
        <taxon>Bifidobacterium</taxon>
    </lineage>
</organism>
<dbReference type="Proteomes" id="UP000005084">
    <property type="component" value="Unassembled WGS sequence"/>
</dbReference>
<name>C5ECC1_BIFLI</name>
<dbReference type="EMBL" id="DS990241">
    <property type="protein sequence ID" value="EEQ55665.1"/>
    <property type="molecule type" value="Genomic_DNA"/>
</dbReference>
<reference evidence="2" key="1">
    <citation type="submission" date="2008-08" db="EMBL/GenBank/DDBJ databases">
        <title>Annotation of Bifidobacterium longum subsp. infantis CCUG 52486.</title>
        <authorList>
            <consortium name="The Broad Institute Genome Sequencing Platform"/>
            <person name="Gougoulias C."/>
            <person name="Tuohy K.M."/>
            <person name="Gibson G.R."/>
            <person name="Ward D."/>
            <person name="Mehta T."/>
            <person name="Young S."/>
            <person name="Jaffe D."/>
            <person name="Gnerre S."/>
            <person name="Berlin A."/>
            <person name="Heiman D."/>
            <person name="Hepburn T."/>
            <person name="Shea T."/>
            <person name="Sykes S."/>
            <person name="Alvarado L."/>
            <person name="Kodira C."/>
            <person name="Borodovsky M."/>
            <person name="Lander E."/>
            <person name="Galagan J."/>
            <person name="Nusbaum C."/>
            <person name="Birren B."/>
        </authorList>
    </citation>
    <scope>NUCLEOTIDE SEQUENCE [LARGE SCALE GENOMIC DNA]</scope>
    <source>
        <strain evidence="2">CCUG 52486</strain>
    </source>
</reference>
<protein>
    <submittedName>
        <fullName evidence="2">Uncharacterized protein</fullName>
    </submittedName>
</protein>
<dbReference type="AlphaFoldDB" id="C5ECC1"/>
<gene>
    <name evidence="2" type="ORF">BLIG_01403</name>
</gene>
<evidence type="ECO:0000313" key="2">
    <source>
        <dbReference type="EMBL" id="EEQ55665.1"/>
    </source>
</evidence>
<dbReference type="HOGENOM" id="CLU_115287_0_0_11"/>
<accession>C5ECC1</accession>
<evidence type="ECO:0000256" key="1">
    <source>
        <dbReference type="SAM" id="MobiDB-lite"/>
    </source>
</evidence>
<sequence length="210" mass="23920">MRKPVNPYGVRRSIPPPMANRGRGSRTPSKRSEYTTTPASCRKRKTGERTTMNDAALLDSLHAALRNPDLAWYTEFHAGESIVAGYLDSLTDPYDDDAIQVPEGWFRYSVVTREGDHALPWMEHWNEYEYSITHHIDWNDKGYTPYNLYCTQDLTGMIADGSLASIREDARTIFKDRSLTDDCLFANSIWPEPELLGLVDDLTGRTGRNL</sequence>
<feature type="region of interest" description="Disordered" evidence="1">
    <location>
        <begin position="1"/>
        <end position="48"/>
    </location>
</feature>